<accession>A0A974XD93</accession>
<keyword evidence="4 8" id="KW-0812">Transmembrane</keyword>
<sequence length="199" mass="22475">MNRLNSISALKKLDPDNRFDNDQWARIQYALLAIGGDLSKLLLLFFTFSVFGHGLEFLYGSITTLLLRMKVGGKHFKSYTQCLVFSFAYFAVMMGIAFKLSHLRWIILGLGVVFGGILTLLTPQIPSNSRRVLTISPQRLKATAAFFALIYIAISLKKSEPIFLLGPLTIIFQSIQLIIMKGEHLHEKKNRSNIHLSRS</sequence>
<evidence type="ECO:0000256" key="4">
    <source>
        <dbReference type="ARBA" id="ARBA00022692"/>
    </source>
</evidence>
<evidence type="ECO:0000313" key="10">
    <source>
        <dbReference type="Proteomes" id="UP000663499"/>
    </source>
</evidence>
<keyword evidence="5" id="KW-0378">Hydrolase</keyword>
<evidence type="ECO:0000256" key="1">
    <source>
        <dbReference type="ARBA" id="ARBA00022475"/>
    </source>
</evidence>
<keyword evidence="10" id="KW-1185">Reference proteome</keyword>
<dbReference type="GO" id="GO:0016020">
    <property type="term" value="C:membrane"/>
    <property type="evidence" value="ECO:0007669"/>
    <property type="project" value="InterPro"/>
</dbReference>
<feature type="transmembrane region" description="Helical" evidence="8">
    <location>
        <begin position="41"/>
        <end position="67"/>
    </location>
</feature>
<dbReference type="Pfam" id="PF04647">
    <property type="entry name" value="AgrB"/>
    <property type="match status" value="1"/>
</dbReference>
<dbReference type="SMART" id="SM00793">
    <property type="entry name" value="AgrB"/>
    <property type="match status" value="1"/>
</dbReference>
<organism evidence="9 10">
    <name type="scientific">Alkalibacter rhizosphaerae</name>
    <dbReference type="NCBI Taxonomy" id="2815577"/>
    <lineage>
        <taxon>Bacteria</taxon>
        <taxon>Bacillati</taxon>
        <taxon>Bacillota</taxon>
        <taxon>Clostridia</taxon>
        <taxon>Eubacteriales</taxon>
        <taxon>Eubacteriaceae</taxon>
        <taxon>Alkalibacter</taxon>
    </lineage>
</organism>
<evidence type="ECO:0000256" key="8">
    <source>
        <dbReference type="SAM" id="Phobius"/>
    </source>
</evidence>
<dbReference type="Proteomes" id="UP000663499">
    <property type="component" value="Chromosome"/>
</dbReference>
<dbReference type="GO" id="GO:0009372">
    <property type="term" value="P:quorum sensing"/>
    <property type="evidence" value="ECO:0007669"/>
    <property type="project" value="UniProtKB-KW"/>
</dbReference>
<dbReference type="EMBL" id="CP071444">
    <property type="protein sequence ID" value="QSX07712.1"/>
    <property type="molecule type" value="Genomic_DNA"/>
</dbReference>
<protein>
    <submittedName>
        <fullName evidence="9">Accessory gene regulator B family protein</fullName>
    </submittedName>
</protein>
<evidence type="ECO:0000256" key="7">
    <source>
        <dbReference type="ARBA" id="ARBA00023136"/>
    </source>
</evidence>
<gene>
    <name evidence="9" type="ORF">J0B03_07690</name>
</gene>
<keyword evidence="3" id="KW-0645">Protease</keyword>
<evidence type="ECO:0000256" key="6">
    <source>
        <dbReference type="ARBA" id="ARBA00022989"/>
    </source>
</evidence>
<keyword evidence="7 8" id="KW-0472">Membrane</keyword>
<reference evidence="9" key="1">
    <citation type="submission" date="2021-03" db="EMBL/GenBank/DDBJ databases">
        <title>Alkalibacter marinus sp. nov., isolated from tidal flat sediment.</title>
        <authorList>
            <person name="Namirimu T."/>
            <person name="Yang J.-A."/>
            <person name="Yang S.-H."/>
            <person name="Kim Y.-J."/>
            <person name="Kwon K.K."/>
        </authorList>
    </citation>
    <scope>NUCLEOTIDE SEQUENCE</scope>
    <source>
        <strain evidence="9">ES005</strain>
    </source>
</reference>
<feature type="transmembrane region" description="Helical" evidence="8">
    <location>
        <begin position="79"/>
        <end position="97"/>
    </location>
</feature>
<keyword evidence="1" id="KW-1003">Cell membrane</keyword>
<evidence type="ECO:0000313" key="9">
    <source>
        <dbReference type="EMBL" id="QSX07712.1"/>
    </source>
</evidence>
<evidence type="ECO:0000256" key="3">
    <source>
        <dbReference type="ARBA" id="ARBA00022670"/>
    </source>
</evidence>
<dbReference type="InterPro" id="IPR006741">
    <property type="entry name" value="AgrB"/>
</dbReference>
<dbReference type="GO" id="GO:0008233">
    <property type="term" value="F:peptidase activity"/>
    <property type="evidence" value="ECO:0007669"/>
    <property type="project" value="UniProtKB-KW"/>
</dbReference>
<proteinExistence type="predicted"/>
<dbReference type="RefSeq" id="WP_207299054.1">
    <property type="nucleotide sequence ID" value="NZ_CP071444.1"/>
</dbReference>
<evidence type="ECO:0000256" key="5">
    <source>
        <dbReference type="ARBA" id="ARBA00022801"/>
    </source>
</evidence>
<dbReference type="AlphaFoldDB" id="A0A974XD93"/>
<dbReference type="GO" id="GO:0006508">
    <property type="term" value="P:proteolysis"/>
    <property type="evidence" value="ECO:0007669"/>
    <property type="project" value="UniProtKB-KW"/>
</dbReference>
<evidence type="ECO:0000256" key="2">
    <source>
        <dbReference type="ARBA" id="ARBA00022654"/>
    </source>
</evidence>
<feature type="transmembrane region" description="Helical" evidence="8">
    <location>
        <begin position="162"/>
        <end position="180"/>
    </location>
</feature>
<feature type="transmembrane region" description="Helical" evidence="8">
    <location>
        <begin position="140"/>
        <end position="156"/>
    </location>
</feature>
<keyword evidence="2" id="KW-0673">Quorum sensing</keyword>
<keyword evidence="6 8" id="KW-1133">Transmembrane helix</keyword>
<dbReference type="KEGG" id="alka:J0B03_07690"/>
<feature type="transmembrane region" description="Helical" evidence="8">
    <location>
        <begin position="103"/>
        <end position="120"/>
    </location>
</feature>
<name>A0A974XD93_9FIRM</name>